<dbReference type="PANTHER" id="PTHR30385:SF4">
    <property type="entry name" value="RNA POLYMERASE SIGMA-E FACTOR"/>
    <property type="match status" value="1"/>
</dbReference>
<evidence type="ECO:0000256" key="2">
    <source>
        <dbReference type="ARBA" id="ARBA00023082"/>
    </source>
</evidence>
<dbReference type="Proteomes" id="UP000618986">
    <property type="component" value="Unassembled WGS sequence"/>
</dbReference>
<feature type="domain" description="RNA polymerase sigma-70 region 3" evidence="6">
    <location>
        <begin position="54"/>
        <end position="120"/>
    </location>
</feature>
<dbReference type="InterPro" id="IPR000943">
    <property type="entry name" value="RNA_pol_sigma70"/>
</dbReference>
<keyword evidence="4" id="KW-0804">Transcription</keyword>
<sequence>MTAHTISEQRTRPCAAQKLDPRPPTDLLLAGEPKRHFRDRTWDVQAPCRLQELRLTILDANSSLLRVLGRPPTVADIAAHLKLTEEEVLEGLEGARAYNAVSLSTPTGDGDQATELDDLLGGEDGKFEPSDLRVALGPVLATLTEREQRILTLRFHGNLTQSQIAEQVGVPQMHVSRLLARALGKLRRQLDGTY</sequence>
<dbReference type="Gene3D" id="1.10.10.10">
    <property type="entry name" value="Winged helix-like DNA-binding domain superfamily/Winged helix DNA-binding domain"/>
    <property type="match status" value="2"/>
</dbReference>
<dbReference type="PANTHER" id="PTHR30385">
    <property type="entry name" value="SIGMA FACTOR F FLAGELLAR"/>
    <property type="match status" value="1"/>
</dbReference>
<dbReference type="SUPFAM" id="SSF88659">
    <property type="entry name" value="Sigma3 and sigma4 domains of RNA polymerase sigma factors"/>
    <property type="match status" value="2"/>
</dbReference>
<dbReference type="NCBIfam" id="TIGR02937">
    <property type="entry name" value="sigma70-ECF"/>
    <property type="match status" value="1"/>
</dbReference>
<evidence type="ECO:0000313" key="9">
    <source>
        <dbReference type="Proteomes" id="UP000618986"/>
    </source>
</evidence>
<dbReference type="InterPro" id="IPR013324">
    <property type="entry name" value="RNA_pol_sigma_r3/r4-like"/>
</dbReference>
<accession>A0ABR6MFC5</accession>
<evidence type="ECO:0000259" key="6">
    <source>
        <dbReference type="Pfam" id="PF04539"/>
    </source>
</evidence>
<gene>
    <name evidence="8" type="ORF">FHU28_003155</name>
</gene>
<feature type="domain" description="RNA polymerase sigma-70 region 4" evidence="7">
    <location>
        <begin position="139"/>
        <end position="187"/>
    </location>
</feature>
<evidence type="ECO:0000256" key="1">
    <source>
        <dbReference type="ARBA" id="ARBA00023015"/>
    </source>
</evidence>
<evidence type="ECO:0000259" key="7">
    <source>
        <dbReference type="Pfam" id="PF04545"/>
    </source>
</evidence>
<dbReference type="InterPro" id="IPR036388">
    <property type="entry name" value="WH-like_DNA-bd_sf"/>
</dbReference>
<protein>
    <submittedName>
        <fullName evidence="8">RNA polymerase sigma factor (Sigma-70 family)</fullName>
    </submittedName>
</protein>
<name>A0ABR6MFC5_MICEC</name>
<evidence type="ECO:0000256" key="4">
    <source>
        <dbReference type="ARBA" id="ARBA00023163"/>
    </source>
</evidence>
<dbReference type="Pfam" id="PF04545">
    <property type="entry name" value="Sigma70_r4"/>
    <property type="match status" value="1"/>
</dbReference>
<feature type="region of interest" description="Disordered" evidence="5">
    <location>
        <begin position="1"/>
        <end position="24"/>
    </location>
</feature>
<dbReference type="InterPro" id="IPR014284">
    <property type="entry name" value="RNA_pol_sigma-70_dom"/>
</dbReference>
<reference evidence="8 9" key="1">
    <citation type="submission" date="2020-08" db="EMBL/GenBank/DDBJ databases">
        <title>Sequencing the genomes of 1000 actinobacteria strains.</title>
        <authorList>
            <person name="Klenk H.-P."/>
        </authorList>
    </citation>
    <scope>NUCLEOTIDE SEQUENCE [LARGE SCALE GENOMIC DNA]</scope>
    <source>
        <strain evidence="8 9">DSM 43036</strain>
    </source>
</reference>
<dbReference type="PRINTS" id="PR00046">
    <property type="entry name" value="SIGMA70FCT"/>
</dbReference>
<proteinExistence type="predicted"/>
<dbReference type="CDD" id="cd06171">
    <property type="entry name" value="Sigma70_r4"/>
    <property type="match status" value="1"/>
</dbReference>
<evidence type="ECO:0000256" key="5">
    <source>
        <dbReference type="SAM" id="MobiDB-lite"/>
    </source>
</evidence>
<dbReference type="InterPro" id="IPR007624">
    <property type="entry name" value="RNA_pol_sigma70_r3"/>
</dbReference>
<evidence type="ECO:0000313" key="8">
    <source>
        <dbReference type="EMBL" id="MBB5113316.1"/>
    </source>
</evidence>
<keyword evidence="1" id="KW-0805">Transcription regulation</keyword>
<dbReference type="Pfam" id="PF04539">
    <property type="entry name" value="Sigma70_r3"/>
    <property type="match status" value="1"/>
</dbReference>
<dbReference type="EMBL" id="JACHJC010000001">
    <property type="protein sequence ID" value="MBB5113316.1"/>
    <property type="molecule type" value="Genomic_DNA"/>
</dbReference>
<comment type="caution">
    <text evidence="8">The sequence shown here is derived from an EMBL/GenBank/DDBJ whole genome shotgun (WGS) entry which is preliminary data.</text>
</comment>
<dbReference type="InterPro" id="IPR007630">
    <property type="entry name" value="RNA_pol_sigma70_r4"/>
</dbReference>
<keyword evidence="2" id="KW-0731">Sigma factor</keyword>
<keyword evidence="9" id="KW-1185">Reference proteome</keyword>
<evidence type="ECO:0000256" key="3">
    <source>
        <dbReference type="ARBA" id="ARBA00023125"/>
    </source>
</evidence>
<organism evidence="8 9">
    <name type="scientific">Micromonospora echinospora</name>
    <name type="common">Micromonospora purpurea</name>
    <dbReference type="NCBI Taxonomy" id="1877"/>
    <lineage>
        <taxon>Bacteria</taxon>
        <taxon>Bacillati</taxon>
        <taxon>Actinomycetota</taxon>
        <taxon>Actinomycetes</taxon>
        <taxon>Micromonosporales</taxon>
        <taxon>Micromonosporaceae</taxon>
        <taxon>Micromonospora</taxon>
    </lineage>
</organism>
<keyword evidence="3" id="KW-0238">DNA-binding</keyword>